<dbReference type="NCBIfam" id="TIGR00747">
    <property type="entry name" value="fabH"/>
    <property type="match status" value="1"/>
</dbReference>
<feature type="domain" description="Beta-ketoacyl-[acyl-carrier-protein] synthase III N-terminal" evidence="16">
    <location>
        <begin position="107"/>
        <end position="186"/>
    </location>
</feature>
<keyword evidence="9 14" id="KW-0012">Acyltransferase</keyword>
<evidence type="ECO:0000313" key="18">
    <source>
        <dbReference type="Proteomes" id="UP000031523"/>
    </source>
</evidence>
<dbReference type="HAMAP" id="MF_01815">
    <property type="entry name" value="FabH"/>
    <property type="match status" value="1"/>
</dbReference>
<comment type="similarity">
    <text evidence="2 14">Belongs to the thiolase-like superfamily. FabH family.</text>
</comment>
<dbReference type="Pfam" id="PF08541">
    <property type="entry name" value="ACP_syn_III_C"/>
    <property type="match status" value="1"/>
</dbReference>
<keyword evidence="14" id="KW-0511">Multifunctional enzyme</keyword>
<dbReference type="FunFam" id="3.40.47.10:FF:000004">
    <property type="entry name" value="3-oxoacyl-[acyl-carrier-protein] synthase 3"/>
    <property type="match status" value="1"/>
</dbReference>
<name>A0A0B5EX49_STRA4</name>
<dbReference type="EC" id="2.3.1.180" evidence="14"/>
<dbReference type="GO" id="GO:0044550">
    <property type="term" value="P:secondary metabolite biosynthetic process"/>
    <property type="evidence" value="ECO:0007669"/>
    <property type="project" value="TreeGrafter"/>
</dbReference>
<comment type="catalytic activity">
    <reaction evidence="12">
        <text>2-methylpropanoyl-CoA + malonyl-[ACP] + H(+) = 4-methyl-3-oxopentanoyl-[ACP] + CO2 + CoA</text>
        <dbReference type="Rhea" id="RHEA:42268"/>
        <dbReference type="Rhea" id="RHEA-COMP:9623"/>
        <dbReference type="Rhea" id="RHEA-COMP:9940"/>
        <dbReference type="ChEBI" id="CHEBI:15378"/>
        <dbReference type="ChEBI" id="CHEBI:16526"/>
        <dbReference type="ChEBI" id="CHEBI:57287"/>
        <dbReference type="ChEBI" id="CHEBI:57338"/>
        <dbReference type="ChEBI" id="CHEBI:78449"/>
        <dbReference type="ChEBI" id="CHEBI:78820"/>
        <dbReference type="EC" id="2.3.1.300"/>
    </reaction>
    <physiologicalReaction direction="left-to-right" evidence="12">
        <dbReference type="Rhea" id="RHEA:42269"/>
    </physiologicalReaction>
</comment>
<feature type="active site" evidence="14">
    <location>
        <position position="112"/>
    </location>
</feature>
<proteinExistence type="inferred from homology"/>
<dbReference type="CDD" id="cd00830">
    <property type="entry name" value="KAS_III"/>
    <property type="match status" value="1"/>
</dbReference>
<evidence type="ECO:0000256" key="9">
    <source>
        <dbReference type="ARBA" id="ARBA00023315"/>
    </source>
</evidence>
<keyword evidence="6 14" id="KW-0276">Fatty acid metabolism</keyword>
<evidence type="ECO:0000256" key="11">
    <source>
        <dbReference type="ARBA" id="ARBA00052407"/>
    </source>
</evidence>
<evidence type="ECO:0000256" key="5">
    <source>
        <dbReference type="ARBA" id="ARBA00022679"/>
    </source>
</evidence>
<comment type="pathway">
    <text evidence="1 14">Lipid metabolism; fatty acid biosynthesis.</text>
</comment>
<evidence type="ECO:0000256" key="6">
    <source>
        <dbReference type="ARBA" id="ARBA00022832"/>
    </source>
</evidence>
<keyword evidence="7 14" id="KW-0443">Lipid metabolism</keyword>
<feature type="active site" evidence="14">
    <location>
        <position position="282"/>
    </location>
</feature>
<protein>
    <recommendedName>
        <fullName evidence="14">Beta-ketoacyl-[acyl-carrier-protein] synthase III</fullName>
        <shortName evidence="14">Beta-ketoacyl-ACP synthase III</shortName>
        <shortName evidence="14">KAS III</shortName>
        <ecNumber evidence="14">2.3.1.180</ecNumber>
    </recommendedName>
    <alternativeName>
        <fullName evidence="14">3-oxoacyl-[acyl-carrier-protein] synthase 3</fullName>
    </alternativeName>
    <alternativeName>
        <fullName evidence="14">3-oxoacyl-[acyl-carrier-protein] synthase III</fullName>
    </alternativeName>
</protein>
<evidence type="ECO:0000313" key="17">
    <source>
        <dbReference type="EMBL" id="AJE87373.1"/>
    </source>
</evidence>
<evidence type="ECO:0000259" key="16">
    <source>
        <dbReference type="Pfam" id="PF08545"/>
    </source>
</evidence>
<feature type="domain" description="Beta-ketoacyl-[acyl-carrier-protein] synthase III C-terminal" evidence="15">
    <location>
        <begin position="238"/>
        <end position="325"/>
    </location>
</feature>
<dbReference type="Pfam" id="PF08545">
    <property type="entry name" value="ACP_syn_III"/>
    <property type="match status" value="1"/>
</dbReference>
<dbReference type="SUPFAM" id="SSF53901">
    <property type="entry name" value="Thiolase-like"/>
    <property type="match status" value="1"/>
</dbReference>
<evidence type="ECO:0000256" key="14">
    <source>
        <dbReference type="HAMAP-Rule" id="MF_01815"/>
    </source>
</evidence>
<dbReference type="AlphaFoldDB" id="A0A0B5EX49"/>
<evidence type="ECO:0000256" key="12">
    <source>
        <dbReference type="ARBA" id="ARBA00052467"/>
    </source>
</evidence>
<keyword evidence="3 14" id="KW-0963">Cytoplasm</keyword>
<dbReference type="InterPro" id="IPR013751">
    <property type="entry name" value="ACP_syn_III_N"/>
</dbReference>
<comment type="catalytic activity">
    <reaction evidence="11">
        <text>(2S)-2-methylbutanoyl-CoA + malonyl-[ACP] + H(+) = (4S)-4-methyl-3-oxohexanoyl-[ACP] + CO2 + CoA</text>
        <dbReference type="Rhea" id="RHEA:42276"/>
        <dbReference type="Rhea" id="RHEA-COMP:9623"/>
        <dbReference type="Rhea" id="RHEA-COMP:17148"/>
        <dbReference type="ChEBI" id="CHEBI:15378"/>
        <dbReference type="ChEBI" id="CHEBI:16526"/>
        <dbReference type="ChEBI" id="CHEBI:57287"/>
        <dbReference type="ChEBI" id="CHEBI:78449"/>
        <dbReference type="ChEBI" id="CHEBI:88166"/>
        <dbReference type="ChEBI" id="CHEBI:167462"/>
        <dbReference type="EC" id="2.3.1.300"/>
    </reaction>
    <physiologicalReaction direction="left-to-right" evidence="11">
        <dbReference type="Rhea" id="RHEA:42277"/>
    </physiologicalReaction>
</comment>
<evidence type="ECO:0000256" key="2">
    <source>
        <dbReference type="ARBA" id="ARBA00008642"/>
    </source>
</evidence>
<dbReference type="PANTHER" id="PTHR34069:SF2">
    <property type="entry name" value="BETA-KETOACYL-[ACYL-CARRIER-PROTEIN] SYNTHASE III"/>
    <property type="match status" value="1"/>
</dbReference>
<dbReference type="Proteomes" id="UP000031523">
    <property type="component" value="Chromosome"/>
</dbReference>
<comment type="subcellular location">
    <subcellularLocation>
        <location evidence="14">Cytoplasm</location>
    </subcellularLocation>
</comment>
<evidence type="ECO:0000256" key="1">
    <source>
        <dbReference type="ARBA" id="ARBA00005194"/>
    </source>
</evidence>
<dbReference type="KEGG" id="sals:SLNWT_6997"/>
<keyword evidence="4 14" id="KW-0444">Lipid biosynthesis</keyword>
<gene>
    <name evidence="14" type="primary">fabH</name>
    <name evidence="17" type="ORF">SLNWT_6997</name>
</gene>
<dbReference type="InterPro" id="IPR016039">
    <property type="entry name" value="Thiolase-like"/>
</dbReference>
<keyword evidence="5 14" id="KW-0808">Transferase</keyword>
<dbReference type="GO" id="GO:0033818">
    <property type="term" value="F:beta-ketoacyl-acyl-carrier-protein synthase III activity"/>
    <property type="evidence" value="ECO:0007669"/>
    <property type="project" value="UniProtKB-UniRule"/>
</dbReference>
<dbReference type="Gene3D" id="3.40.47.10">
    <property type="match status" value="1"/>
</dbReference>
<evidence type="ECO:0000256" key="7">
    <source>
        <dbReference type="ARBA" id="ARBA00023098"/>
    </source>
</evidence>
<dbReference type="GO" id="GO:0004315">
    <property type="term" value="F:3-oxoacyl-[acyl-carrier-protein] synthase activity"/>
    <property type="evidence" value="ECO:0007669"/>
    <property type="project" value="InterPro"/>
</dbReference>
<keyword evidence="18" id="KW-1185">Reference proteome</keyword>
<evidence type="ECO:0000259" key="15">
    <source>
        <dbReference type="Pfam" id="PF08541"/>
    </source>
</evidence>
<feature type="active site" evidence="14">
    <location>
        <position position="252"/>
    </location>
</feature>
<comment type="catalytic activity">
    <reaction evidence="10">
        <text>malonyl-[ACP] + acetyl-CoA + H(+) = 3-oxobutanoyl-[ACP] + CO2 + CoA</text>
        <dbReference type="Rhea" id="RHEA:12080"/>
        <dbReference type="Rhea" id="RHEA-COMP:9623"/>
        <dbReference type="Rhea" id="RHEA-COMP:9625"/>
        <dbReference type="ChEBI" id="CHEBI:15378"/>
        <dbReference type="ChEBI" id="CHEBI:16526"/>
        <dbReference type="ChEBI" id="CHEBI:57287"/>
        <dbReference type="ChEBI" id="CHEBI:57288"/>
        <dbReference type="ChEBI" id="CHEBI:78449"/>
        <dbReference type="ChEBI" id="CHEBI:78450"/>
        <dbReference type="EC" id="2.3.1.180"/>
    </reaction>
    <physiologicalReaction direction="left-to-right" evidence="10">
        <dbReference type="Rhea" id="RHEA:12081"/>
    </physiologicalReaction>
</comment>
<evidence type="ECO:0000256" key="3">
    <source>
        <dbReference type="ARBA" id="ARBA00022490"/>
    </source>
</evidence>
<dbReference type="GO" id="GO:0005737">
    <property type="term" value="C:cytoplasm"/>
    <property type="evidence" value="ECO:0007669"/>
    <property type="project" value="UniProtKB-SubCell"/>
</dbReference>
<dbReference type="InterPro" id="IPR004655">
    <property type="entry name" value="FabH"/>
</dbReference>
<dbReference type="GO" id="GO:0006633">
    <property type="term" value="P:fatty acid biosynthetic process"/>
    <property type="evidence" value="ECO:0007669"/>
    <property type="project" value="UniProtKB-UniRule"/>
</dbReference>
<evidence type="ECO:0000256" key="8">
    <source>
        <dbReference type="ARBA" id="ARBA00023160"/>
    </source>
</evidence>
<dbReference type="UniPathway" id="UPA00094"/>
<dbReference type="EMBL" id="CP010519">
    <property type="protein sequence ID" value="AJE87373.1"/>
    <property type="molecule type" value="Genomic_DNA"/>
</dbReference>
<evidence type="ECO:0000256" key="13">
    <source>
        <dbReference type="ARBA" id="ARBA00052985"/>
    </source>
</evidence>
<accession>A0A0B5EX49</accession>
<comment type="subunit">
    <text evidence="14">Homodimer.</text>
</comment>
<keyword evidence="8 14" id="KW-0275">Fatty acid biosynthesis</keyword>
<feature type="region of interest" description="ACP-binding" evidence="14">
    <location>
        <begin position="253"/>
        <end position="257"/>
    </location>
</feature>
<dbReference type="NCBIfam" id="NF006829">
    <property type="entry name" value="PRK09352.1"/>
    <property type="match status" value="1"/>
</dbReference>
<sequence length="333" mass="34216">MKRAAVLCGIGAWVPPGVVTNEALSAVMDTTDEWIRTRTGIRERRVVEPGTATSDLAVVAGRRALDSAGVKSADLVILATTTPDHPCPATAPDVAARLGMTGVPAWDVAAVCSGFLYGLATANAFLTGGTAERVLLIGADAFSTILAPNDRSTRPIFGDGAGAVVLRAGESDEPGALGDIVLGSDGSLRDLITIPAGGSRTPLSGPDDPDGYFAMQGKPVFRHAVTRMTAAAQEARRRAGWSAEEVDCLVAHQANYRILQAVAAKLDVPMTRCAVNLDRVGNTAAASIPLALADAAADGQLKTGHRALLTAFGGGVTWGAATLTWPDIPVEGS</sequence>
<dbReference type="InterPro" id="IPR013747">
    <property type="entry name" value="ACP_syn_III_C"/>
</dbReference>
<organism evidence="17 18">
    <name type="scientific">Streptomyces albus (strain ATCC 21838 / DSM 41398 / FERM P-419 / JCM 4703 / NBRC 107858)</name>
    <dbReference type="NCBI Taxonomy" id="1081613"/>
    <lineage>
        <taxon>Bacteria</taxon>
        <taxon>Bacillati</taxon>
        <taxon>Actinomycetota</taxon>
        <taxon>Actinomycetes</taxon>
        <taxon>Kitasatosporales</taxon>
        <taxon>Streptomycetaceae</taxon>
        <taxon>Streptomyces</taxon>
    </lineage>
</organism>
<evidence type="ECO:0000256" key="4">
    <source>
        <dbReference type="ARBA" id="ARBA00022516"/>
    </source>
</evidence>
<comment type="function">
    <text evidence="14">Catalyzes the condensation reaction of fatty acid synthesis by the addition to an acyl acceptor of two carbons from malonyl-ACP. Catalyzes the first condensation reaction which initiates fatty acid synthesis and may therefore play a role in governing the total rate of fatty acid production. Possesses both acetoacetyl-ACP synthase and acetyl transacylase activities. Its substrate specificity determines the biosynthesis of branched-chain and/or straight-chain of fatty acids.</text>
</comment>
<comment type="catalytic activity">
    <reaction evidence="13">
        <text>3-methylbutanoyl-CoA + malonyl-[ACP] + H(+) = 5-methyl-3-oxohexanoyl-[ACP] + CO2 + CoA</text>
        <dbReference type="Rhea" id="RHEA:42272"/>
        <dbReference type="Rhea" id="RHEA-COMP:9623"/>
        <dbReference type="Rhea" id="RHEA-COMP:9941"/>
        <dbReference type="ChEBI" id="CHEBI:15378"/>
        <dbReference type="ChEBI" id="CHEBI:16526"/>
        <dbReference type="ChEBI" id="CHEBI:57287"/>
        <dbReference type="ChEBI" id="CHEBI:57345"/>
        <dbReference type="ChEBI" id="CHEBI:78449"/>
        <dbReference type="ChEBI" id="CHEBI:78822"/>
        <dbReference type="EC" id="2.3.1.300"/>
    </reaction>
    <physiologicalReaction direction="left-to-right" evidence="13">
        <dbReference type="Rhea" id="RHEA:42273"/>
    </physiologicalReaction>
</comment>
<reference evidence="17 18" key="1">
    <citation type="submission" date="2015-01" db="EMBL/GenBank/DDBJ databases">
        <title>Enhanced salinomycin production by adjusting the supply of polyketide extender units in Streptomyce albus DSM 41398.</title>
        <authorList>
            <person name="Lu C."/>
        </authorList>
    </citation>
    <scope>NUCLEOTIDE SEQUENCE [LARGE SCALE GENOMIC DNA]</scope>
    <source>
        <strain evidence="18">ATCC 21838 / DSM 41398 / FERM P-419 / JCM 4703 / NBRC 107858</strain>
    </source>
</reference>
<dbReference type="PANTHER" id="PTHR34069">
    <property type="entry name" value="3-OXOACYL-[ACYL-CARRIER-PROTEIN] SYNTHASE 3"/>
    <property type="match status" value="1"/>
</dbReference>
<comment type="domain">
    <text evidence="14">The last Arg residue of the ACP-binding site is essential for the weak association between ACP/AcpP and FabH.</text>
</comment>
<evidence type="ECO:0000256" key="10">
    <source>
        <dbReference type="ARBA" id="ARBA00051096"/>
    </source>
</evidence>